<dbReference type="SUPFAM" id="SSF52833">
    <property type="entry name" value="Thioredoxin-like"/>
    <property type="match status" value="1"/>
</dbReference>
<comment type="subcellular location">
    <subcellularLocation>
        <location evidence="1 7">Periplasm</location>
    </subcellularLocation>
</comment>
<keyword evidence="4 7" id="KW-0574">Periplasm</keyword>
<organism evidence="10 11">
    <name type="scientific">Rhodanobacter aciditrophus</name>
    <dbReference type="NCBI Taxonomy" id="1623218"/>
    <lineage>
        <taxon>Bacteria</taxon>
        <taxon>Pseudomonadati</taxon>
        <taxon>Pseudomonadota</taxon>
        <taxon>Gammaproteobacteria</taxon>
        <taxon>Lysobacterales</taxon>
        <taxon>Rhodanobacteraceae</taxon>
        <taxon>Rhodanobacter</taxon>
    </lineage>
</organism>
<evidence type="ECO:0000256" key="6">
    <source>
        <dbReference type="ARBA" id="ARBA00023284"/>
    </source>
</evidence>
<evidence type="ECO:0000256" key="2">
    <source>
        <dbReference type="ARBA" id="ARBA00009813"/>
    </source>
</evidence>
<keyword evidence="11" id="KW-1185">Reference proteome</keyword>
<evidence type="ECO:0000259" key="8">
    <source>
        <dbReference type="Pfam" id="PF10411"/>
    </source>
</evidence>
<dbReference type="InterPro" id="IPR018950">
    <property type="entry name" value="DiS-bond_isomerase_DsbC/G_N"/>
</dbReference>
<comment type="caution">
    <text evidence="10">The sequence shown here is derived from an EMBL/GenBank/DDBJ whole genome shotgun (WGS) entry which is preliminary data.</text>
</comment>
<dbReference type="InterPro" id="IPR036249">
    <property type="entry name" value="Thioredoxin-like_sf"/>
</dbReference>
<protein>
    <recommendedName>
        <fullName evidence="7">Thiol:disulfide interchange protein</fullName>
    </recommendedName>
</protein>
<dbReference type="Gene3D" id="3.10.450.70">
    <property type="entry name" value="Disulphide bond isomerase, DsbC/G, N-terminal"/>
    <property type="match status" value="1"/>
</dbReference>
<dbReference type="PROSITE" id="PS00194">
    <property type="entry name" value="THIOREDOXIN_1"/>
    <property type="match status" value="1"/>
</dbReference>
<evidence type="ECO:0000313" key="10">
    <source>
        <dbReference type="EMBL" id="MFD1381793.1"/>
    </source>
</evidence>
<dbReference type="EMBL" id="JBHTMN010000002">
    <property type="protein sequence ID" value="MFD1381793.1"/>
    <property type="molecule type" value="Genomic_DNA"/>
</dbReference>
<accession>A0ABW4AWW6</accession>
<sequence>MKHVAKSLFVATALFFGVSTAAQADEQTVRDAIAQALPQYQLESLERHEGTGLYVATLQNGPVLHVTADGSYLLAGDMYRVEGGNLVNETEQAKLAKIEQIPESEMVVYKAANEKAHISVFTDITCGYCRMLHKEVETLNDMGVTVRYLAYPRAGIGSEAYNDMVSIWCSDDPKKWLTDAKLGKSVPQNTCTNPVASQYRLGNAVGVRGTPSIILDNGKFIPGYLPAEELAKELNL</sequence>
<dbReference type="Proteomes" id="UP001597059">
    <property type="component" value="Unassembled WGS sequence"/>
</dbReference>
<feature type="signal peptide" evidence="7">
    <location>
        <begin position="1"/>
        <end position="24"/>
    </location>
</feature>
<dbReference type="InterPro" id="IPR051470">
    <property type="entry name" value="Thiol:disulfide_interchange"/>
</dbReference>
<dbReference type="InterPro" id="IPR017937">
    <property type="entry name" value="Thioredoxin_CS"/>
</dbReference>
<keyword evidence="3 7" id="KW-0732">Signal</keyword>
<dbReference type="PANTHER" id="PTHR35272">
    <property type="entry name" value="THIOL:DISULFIDE INTERCHANGE PROTEIN DSBC-RELATED"/>
    <property type="match status" value="1"/>
</dbReference>
<comment type="function">
    <text evidence="7">Required for disulfide bond formation in some periplasmic proteins. Acts by transferring its disulfide bond to other proteins and is reduced in the process.</text>
</comment>
<feature type="chain" id="PRO_5044975508" description="Thiol:disulfide interchange protein" evidence="7">
    <location>
        <begin position="25"/>
        <end position="236"/>
    </location>
</feature>
<evidence type="ECO:0000256" key="3">
    <source>
        <dbReference type="ARBA" id="ARBA00022729"/>
    </source>
</evidence>
<evidence type="ECO:0000256" key="4">
    <source>
        <dbReference type="ARBA" id="ARBA00022764"/>
    </source>
</evidence>
<dbReference type="RefSeq" id="WP_377364166.1">
    <property type="nucleotide sequence ID" value="NZ_JBHTMN010000002.1"/>
</dbReference>
<evidence type="ECO:0000256" key="5">
    <source>
        <dbReference type="ARBA" id="ARBA00023157"/>
    </source>
</evidence>
<feature type="domain" description="Disulphide bond isomerase DsbC/G N-terminal" evidence="8">
    <location>
        <begin position="21"/>
        <end position="87"/>
    </location>
</feature>
<gene>
    <name evidence="10" type="primary">dsbC</name>
    <name evidence="10" type="ORF">ACFQ45_00275</name>
</gene>
<reference evidence="11" key="1">
    <citation type="journal article" date="2019" name="Int. J. Syst. Evol. Microbiol.">
        <title>The Global Catalogue of Microorganisms (GCM) 10K type strain sequencing project: providing services to taxonomists for standard genome sequencing and annotation.</title>
        <authorList>
            <consortium name="The Broad Institute Genomics Platform"/>
            <consortium name="The Broad Institute Genome Sequencing Center for Infectious Disease"/>
            <person name="Wu L."/>
            <person name="Ma J."/>
        </authorList>
    </citation>
    <scope>NUCLEOTIDE SEQUENCE [LARGE SCALE GENOMIC DNA]</scope>
    <source>
        <strain evidence="11">JCM 30774</strain>
    </source>
</reference>
<keyword evidence="6 7" id="KW-0676">Redox-active center</keyword>
<dbReference type="NCBIfam" id="NF008129">
    <property type="entry name" value="PRK10877.1"/>
    <property type="match status" value="1"/>
</dbReference>
<dbReference type="Pfam" id="PF13098">
    <property type="entry name" value="Thioredoxin_2"/>
    <property type="match status" value="1"/>
</dbReference>
<evidence type="ECO:0000256" key="1">
    <source>
        <dbReference type="ARBA" id="ARBA00004418"/>
    </source>
</evidence>
<dbReference type="Pfam" id="PF10411">
    <property type="entry name" value="DsbC_N"/>
    <property type="match status" value="1"/>
</dbReference>
<dbReference type="CDD" id="cd03020">
    <property type="entry name" value="DsbA_DsbC_DsbG"/>
    <property type="match status" value="1"/>
</dbReference>
<evidence type="ECO:0000259" key="9">
    <source>
        <dbReference type="Pfam" id="PF13098"/>
    </source>
</evidence>
<comment type="similarity">
    <text evidence="2 7">Belongs to the thioredoxin family. DsbC subfamily.</text>
</comment>
<name>A0ABW4AWW6_9GAMM</name>
<dbReference type="InterPro" id="IPR012336">
    <property type="entry name" value="Thioredoxin-like_fold"/>
</dbReference>
<dbReference type="Gene3D" id="3.40.30.10">
    <property type="entry name" value="Glutaredoxin"/>
    <property type="match status" value="1"/>
</dbReference>
<dbReference type="PANTHER" id="PTHR35272:SF3">
    <property type="entry name" value="THIOL:DISULFIDE INTERCHANGE PROTEIN DSBC"/>
    <property type="match status" value="1"/>
</dbReference>
<dbReference type="InterPro" id="IPR009094">
    <property type="entry name" value="DiS-bond_isomerase_DsbC/G_N_sf"/>
</dbReference>
<evidence type="ECO:0000256" key="7">
    <source>
        <dbReference type="RuleBase" id="RU364038"/>
    </source>
</evidence>
<dbReference type="InterPro" id="IPR033954">
    <property type="entry name" value="DiS-bond_Isoase_DsbC/G"/>
</dbReference>
<evidence type="ECO:0000313" key="11">
    <source>
        <dbReference type="Proteomes" id="UP001597059"/>
    </source>
</evidence>
<proteinExistence type="inferred from homology"/>
<keyword evidence="5" id="KW-1015">Disulfide bond</keyword>
<dbReference type="GO" id="GO:0003756">
    <property type="term" value="F:protein disulfide isomerase activity"/>
    <property type="evidence" value="ECO:0007669"/>
    <property type="project" value="UniProtKB-EC"/>
</dbReference>
<dbReference type="SUPFAM" id="SSF54423">
    <property type="entry name" value="DsbC/DsbG N-terminal domain-like"/>
    <property type="match status" value="1"/>
</dbReference>
<keyword evidence="10" id="KW-0413">Isomerase</keyword>
<feature type="domain" description="Thioredoxin-like fold" evidence="9">
    <location>
        <begin position="111"/>
        <end position="234"/>
    </location>
</feature>